<dbReference type="GO" id="GO:0030327">
    <property type="term" value="P:prenylated protein catabolic process"/>
    <property type="evidence" value="ECO:0007669"/>
    <property type="project" value="TreeGrafter"/>
</dbReference>
<keyword evidence="5" id="KW-0274">FAD</keyword>
<dbReference type="PANTHER" id="PTHR15944">
    <property type="entry name" value="FARNESYLCYSTEINE LYASE"/>
    <property type="match status" value="1"/>
</dbReference>
<dbReference type="PANTHER" id="PTHR15944:SF0">
    <property type="entry name" value="PRENYLCYSTEINE LYASE DOMAIN-CONTAINING PROTEIN"/>
    <property type="match status" value="1"/>
</dbReference>
<comment type="similarity">
    <text evidence="2">Belongs to the prenylcysteine oxidase family.</text>
</comment>
<dbReference type="GO" id="GO:0001735">
    <property type="term" value="F:prenylcysteine oxidase activity"/>
    <property type="evidence" value="ECO:0007669"/>
    <property type="project" value="InterPro"/>
</dbReference>
<evidence type="ECO:0000256" key="5">
    <source>
        <dbReference type="ARBA" id="ARBA00022827"/>
    </source>
</evidence>
<evidence type="ECO:0000256" key="6">
    <source>
        <dbReference type="ARBA" id="ARBA00023002"/>
    </source>
</evidence>
<dbReference type="Pfam" id="PF07156">
    <property type="entry name" value="Prenylcys_lyase"/>
    <property type="match status" value="1"/>
</dbReference>
<comment type="caution">
    <text evidence="9">The sequence shown here is derived from an EMBL/GenBank/DDBJ whole genome shotgun (WGS) entry which is preliminary data.</text>
</comment>
<sequence>MKYAFFRHKTTAPAVEHADPVVPDTPIHETLVNPRVAIIGAGAGGSSAAFWISKAQERFGLDIDVDIYERSSYIGGRSTVVYPYENTSLPELELGASIFVQANKNLWRASDEFNLTLKDFAEDNGAMGIWDGEKVVFTFEGGWWGTVKVLWRYGFTSPKRSQDIVTAMIKQYVGLYTKETPKWDDVAQLDATYGWTELTGSSTMEYLLHKGVSRRYISELVEGATRVNYGQNVDFIHALEGLCSLATDGAAGVEGGNFQIFEEFIKRSGASVNLNTTVTSILPKRDSQNWTVTTSQGRQDYTAIILAAPFHSSDITVPQAISQKIPKQPYVRLHVTLLTTTLEYPNPEYFALSPSAKPARMMLTTYENVRKEGKAPEFNSLSYHGLIQEGEWAVKIFSRQRISDEWLAEVFNDQVGWVFRKEWDAYPKLPPTASFPPVKLDKGFYYVNSFEPFISTMETETVSSRNIVDLLLKEEFNTGICGFNLSDSDRQDNNTTHTSDTTTTRKQDEDNYVYGWDC</sequence>
<evidence type="ECO:0000259" key="8">
    <source>
        <dbReference type="Pfam" id="PF07156"/>
    </source>
</evidence>
<evidence type="ECO:0000256" key="2">
    <source>
        <dbReference type="ARBA" id="ARBA00009967"/>
    </source>
</evidence>
<dbReference type="EMBL" id="JAACJO010000007">
    <property type="protein sequence ID" value="KAF5355736.1"/>
    <property type="molecule type" value="Genomic_DNA"/>
</dbReference>
<dbReference type="PIRSF" id="PIRSF036292">
    <property type="entry name" value="Prenylcysteine_oxidase"/>
    <property type="match status" value="1"/>
</dbReference>
<organism evidence="9 10">
    <name type="scientific">Leucocoprinus leucothites</name>
    <dbReference type="NCBI Taxonomy" id="201217"/>
    <lineage>
        <taxon>Eukaryota</taxon>
        <taxon>Fungi</taxon>
        <taxon>Dikarya</taxon>
        <taxon>Basidiomycota</taxon>
        <taxon>Agaricomycotina</taxon>
        <taxon>Agaricomycetes</taxon>
        <taxon>Agaricomycetidae</taxon>
        <taxon>Agaricales</taxon>
        <taxon>Agaricineae</taxon>
        <taxon>Agaricaceae</taxon>
        <taxon>Leucocoprinus</taxon>
    </lineage>
</organism>
<keyword evidence="3" id="KW-0285">Flavoprotein</keyword>
<evidence type="ECO:0000256" key="1">
    <source>
        <dbReference type="ARBA" id="ARBA00001974"/>
    </source>
</evidence>
<dbReference type="Proteomes" id="UP000559027">
    <property type="component" value="Unassembled WGS sequence"/>
</dbReference>
<keyword evidence="7" id="KW-0325">Glycoprotein</keyword>
<evidence type="ECO:0000313" key="10">
    <source>
        <dbReference type="Proteomes" id="UP000559027"/>
    </source>
</evidence>
<evidence type="ECO:0000256" key="7">
    <source>
        <dbReference type="ARBA" id="ARBA00023180"/>
    </source>
</evidence>
<dbReference type="Pfam" id="PF13450">
    <property type="entry name" value="NAD_binding_8"/>
    <property type="match status" value="1"/>
</dbReference>
<name>A0A8H5G095_9AGAR</name>
<evidence type="ECO:0000313" key="9">
    <source>
        <dbReference type="EMBL" id="KAF5355736.1"/>
    </source>
</evidence>
<dbReference type="SUPFAM" id="SSF51905">
    <property type="entry name" value="FAD/NAD(P)-binding domain"/>
    <property type="match status" value="1"/>
</dbReference>
<keyword evidence="4" id="KW-0732">Signal</keyword>
<dbReference type="GO" id="GO:0030328">
    <property type="term" value="P:prenylcysteine catabolic process"/>
    <property type="evidence" value="ECO:0007669"/>
    <property type="project" value="InterPro"/>
</dbReference>
<evidence type="ECO:0000256" key="4">
    <source>
        <dbReference type="ARBA" id="ARBA00022729"/>
    </source>
</evidence>
<reference evidence="9 10" key="1">
    <citation type="journal article" date="2020" name="ISME J.">
        <title>Uncovering the hidden diversity of litter-decomposition mechanisms in mushroom-forming fungi.</title>
        <authorList>
            <person name="Floudas D."/>
            <person name="Bentzer J."/>
            <person name="Ahren D."/>
            <person name="Johansson T."/>
            <person name="Persson P."/>
            <person name="Tunlid A."/>
        </authorList>
    </citation>
    <scope>NUCLEOTIDE SEQUENCE [LARGE SCALE GENOMIC DNA]</scope>
    <source>
        <strain evidence="9 10">CBS 146.42</strain>
    </source>
</reference>
<dbReference type="Gene3D" id="3.50.50.60">
    <property type="entry name" value="FAD/NAD(P)-binding domain"/>
    <property type="match status" value="1"/>
</dbReference>
<keyword evidence="10" id="KW-1185">Reference proteome</keyword>
<feature type="domain" description="Prenylcysteine lyase" evidence="8">
    <location>
        <begin position="143"/>
        <end position="473"/>
    </location>
</feature>
<dbReference type="InterPro" id="IPR017046">
    <property type="entry name" value="Prenylcysteine_Oxase1"/>
</dbReference>
<evidence type="ECO:0000256" key="3">
    <source>
        <dbReference type="ARBA" id="ARBA00022630"/>
    </source>
</evidence>
<gene>
    <name evidence="9" type="ORF">D9756_004026</name>
</gene>
<dbReference type="AlphaFoldDB" id="A0A8H5G095"/>
<keyword evidence="6" id="KW-0560">Oxidoreductase</keyword>
<accession>A0A8H5G095</accession>
<dbReference type="OrthoDB" id="437369at2759"/>
<dbReference type="InterPro" id="IPR036188">
    <property type="entry name" value="FAD/NAD-bd_sf"/>
</dbReference>
<protein>
    <recommendedName>
        <fullName evidence="8">Prenylcysteine lyase domain-containing protein</fullName>
    </recommendedName>
</protein>
<comment type="cofactor">
    <cofactor evidence="1">
        <name>FAD</name>
        <dbReference type="ChEBI" id="CHEBI:57692"/>
    </cofactor>
</comment>
<dbReference type="InterPro" id="IPR010795">
    <property type="entry name" value="Prenylcys_lyase"/>
</dbReference>
<proteinExistence type="inferred from homology"/>